<evidence type="ECO:0000313" key="9">
    <source>
        <dbReference type="Proteomes" id="UP000078492"/>
    </source>
</evidence>
<evidence type="ECO:0000259" key="7">
    <source>
        <dbReference type="PROSITE" id="PS50888"/>
    </source>
</evidence>
<gene>
    <name evidence="8" type="ORF">ALC57_13482</name>
</gene>
<feature type="region of interest" description="Disordered" evidence="6">
    <location>
        <begin position="926"/>
        <end position="982"/>
    </location>
</feature>
<dbReference type="PANTHER" id="PTHR11793:SF13">
    <property type="entry name" value="PROTEIN DAUGHTERLESS"/>
    <property type="match status" value="1"/>
</dbReference>
<feature type="compositionally biased region" description="Basic and acidic residues" evidence="6">
    <location>
        <begin position="812"/>
        <end position="823"/>
    </location>
</feature>
<protein>
    <submittedName>
        <fullName evidence="8">Transcription factor 12</fullName>
    </submittedName>
</protein>
<evidence type="ECO:0000313" key="8">
    <source>
        <dbReference type="EMBL" id="KYN14315.1"/>
    </source>
</evidence>
<dbReference type="PROSITE" id="PS50888">
    <property type="entry name" value="BHLH"/>
    <property type="match status" value="1"/>
</dbReference>
<dbReference type="GO" id="GO:0000978">
    <property type="term" value="F:RNA polymerase II cis-regulatory region sequence-specific DNA binding"/>
    <property type="evidence" value="ECO:0007669"/>
    <property type="project" value="TreeGrafter"/>
</dbReference>
<sequence>MQSNTILRSDVGSTEKLMGNNNNLNNNGSPGADIMFQMEDEGLTQLGSVFQSAYQSIVGGGPQCLYIERKPPDLLGAFHSREWRRETAIGEMVVEGNRLPRRGEKEKRARARECEVTRRTFTLQITDLSRSHTEPLESHPSSHIVITKKHAIEADQVAKSIPRELTHQSSSLQYRATTKATRTLPCENRKHQVHSRESSARFLIVSVNTWVAAISRSCPFRIRRRRVASANRDGLEELRASTLELCQGGERCVISGELQVLFARRQDASSGCEGNYSGIEMDRSFKNNADFKMNQQNFKLSDFGIDVKSGHESKTTGQNNQCKTRRSAQVTQRYVHAENTHVRQIPMSPGRLASGSNLLQVMCNRSRASPLMTSNGNQHRNSPSQLGQLQNVAATAVDRFQTSSPSNLSGTGGPIMQLSSSPSYWKQYGGQESGYGSDEFGQDSPRYTSPKGALYADSYYIDGNTTGTGPGDPWTDTGIFLLPYSLSSNTTERQTICAWRFQAYSAMSPNGESAAPILGSAVTSAASLPPMSTFRGSAAVAANSGTGAPSPASLQYSHSPGAPTTAPSASNTAPTTNQQSTTDDTLGKTLASVVSTRIYPTDQSVSSYSSNPSTPVSSPPPLTGSAPGWAPGAAPVSPHFTADPNRGIHMPAPEQQRLDDAIGFLRDHAEGARMEERLDDAINVLRNHAESQVALHLGPVGPHGGIYSHTSPPQLEHLTSPHPAVTVTQPQGSYPGLTPTPDTDGSIKIERLPVTNAKKRKDPPDSSGGETKPSSSELAAAGVIGAATVNSTSQGKGTKRSRRYADEDCDDPGTKAVREKERRQANNVINRVLLLRNCCSSAEDEDDDPDMKAQREKERRQANNARERIRIRDINEALKELGRMCMTHLKTDKPQTKLGILNMAVEVIMTLEQQVRERNLNPKAACLKRREEEKAEDGPKLPGHLAAHIAHPHSHPHAHSQPPFPALPGPQPSLQHNPPQPQ</sequence>
<evidence type="ECO:0000256" key="3">
    <source>
        <dbReference type="ARBA" id="ARBA00023125"/>
    </source>
</evidence>
<dbReference type="SUPFAM" id="SSF47459">
    <property type="entry name" value="HLH, helix-loop-helix DNA-binding domain"/>
    <property type="match status" value="1"/>
</dbReference>
<name>A0A195DN35_9HYME</name>
<proteinExistence type="predicted"/>
<dbReference type="InterPro" id="IPR036638">
    <property type="entry name" value="HLH_DNA-bd_sf"/>
</dbReference>
<keyword evidence="4" id="KW-0804">Transcription</keyword>
<dbReference type="Proteomes" id="UP000078492">
    <property type="component" value="Unassembled WGS sequence"/>
</dbReference>
<feature type="region of interest" description="Disordered" evidence="6">
    <location>
        <begin position="603"/>
        <end position="631"/>
    </location>
</feature>
<evidence type="ECO:0000256" key="6">
    <source>
        <dbReference type="SAM" id="MobiDB-lite"/>
    </source>
</evidence>
<evidence type="ECO:0000256" key="1">
    <source>
        <dbReference type="ARBA" id="ARBA00004123"/>
    </source>
</evidence>
<feature type="compositionally biased region" description="Low complexity" evidence="6">
    <location>
        <begin position="604"/>
        <end position="616"/>
    </location>
</feature>
<dbReference type="GO" id="GO:0005667">
    <property type="term" value="C:transcription regulator complex"/>
    <property type="evidence" value="ECO:0007669"/>
    <property type="project" value="TreeGrafter"/>
</dbReference>
<feature type="compositionally biased region" description="Low complexity" evidence="6">
    <location>
        <begin position="557"/>
        <end position="576"/>
    </location>
</feature>
<keyword evidence="5" id="KW-0539">Nucleus</keyword>
<keyword evidence="9" id="KW-1185">Reference proteome</keyword>
<feature type="region of interest" description="Disordered" evidence="6">
    <location>
        <begin position="841"/>
        <end position="864"/>
    </location>
</feature>
<feature type="compositionally biased region" description="Basic and acidic residues" evidence="6">
    <location>
        <begin position="850"/>
        <end position="864"/>
    </location>
</feature>
<feature type="compositionally biased region" description="Pro residues" evidence="6">
    <location>
        <begin position="962"/>
        <end position="971"/>
    </location>
</feature>
<dbReference type="FunFam" id="4.10.280.10:FF:000001">
    <property type="entry name" value="Putative transcription factor 12"/>
    <property type="match status" value="1"/>
</dbReference>
<feature type="compositionally biased region" description="Polar residues" evidence="6">
    <location>
        <begin position="543"/>
        <end position="556"/>
    </location>
</feature>
<dbReference type="AlphaFoldDB" id="A0A195DN35"/>
<feature type="compositionally biased region" description="Polar residues" evidence="6">
    <location>
        <begin position="768"/>
        <end position="777"/>
    </location>
</feature>
<keyword evidence="3" id="KW-0238">DNA-binding</keyword>
<feature type="region of interest" description="Disordered" evidence="6">
    <location>
        <begin position="541"/>
        <end position="585"/>
    </location>
</feature>
<dbReference type="STRING" id="471704.A0A195DN35"/>
<dbReference type="GO" id="GO:0005634">
    <property type="term" value="C:nucleus"/>
    <property type="evidence" value="ECO:0007669"/>
    <property type="project" value="UniProtKB-SubCell"/>
</dbReference>
<accession>A0A195DN35</accession>
<dbReference type="Pfam" id="PF00010">
    <property type="entry name" value="HLH"/>
    <property type="match status" value="1"/>
</dbReference>
<dbReference type="Gene3D" id="4.10.280.10">
    <property type="entry name" value="Helix-loop-helix DNA-binding domain"/>
    <property type="match status" value="1"/>
</dbReference>
<evidence type="ECO:0000256" key="2">
    <source>
        <dbReference type="ARBA" id="ARBA00023015"/>
    </source>
</evidence>
<dbReference type="GO" id="GO:0000785">
    <property type="term" value="C:chromatin"/>
    <property type="evidence" value="ECO:0007669"/>
    <property type="project" value="TreeGrafter"/>
</dbReference>
<dbReference type="SMART" id="SM00353">
    <property type="entry name" value="HLH"/>
    <property type="match status" value="1"/>
</dbReference>
<keyword evidence="2" id="KW-0805">Transcription regulation</keyword>
<evidence type="ECO:0000256" key="4">
    <source>
        <dbReference type="ARBA" id="ARBA00023163"/>
    </source>
</evidence>
<evidence type="ECO:0000256" key="5">
    <source>
        <dbReference type="ARBA" id="ARBA00023242"/>
    </source>
</evidence>
<dbReference type="PANTHER" id="PTHR11793">
    <property type="entry name" value="BASIC HELIX-LOOP-HELIX TRANSCRIPTION FACTOR"/>
    <property type="match status" value="1"/>
</dbReference>
<reference evidence="8 9" key="1">
    <citation type="submission" date="2015-09" db="EMBL/GenBank/DDBJ databases">
        <title>Trachymyrmex cornetzi WGS genome.</title>
        <authorList>
            <person name="Nygaard S."/>
            <person name="Hu H."/>
            <person name="Boomsma J."/>
            <person name="Zhang G."/>
        </authorList>
    </citation>
    <scope>NUCLEOTIDE SEQUENCE [LARGE SCALE GENOMIC DNA]</scope>
    <source>
        <strain evidence="8">Tcor2-1</strain>
        <tissue evidence="8">Whole body</tissue>
    </source>
</reference>
<dbReference type="EMBL" id="KQ980713">
    <property type="protein sequence ID" value="KYN14315.1"/>
    <property type="molecule type" value="Genomic_DNA"/>
</dbReference>
<dbReference type="InterPro" id="IPR051098">
    <property type="entry name" value="NeuroDiff_E-box_TFs"/>
</dbReference>
<dbReference type="CDD" id="cd11467">
    <property type="entry name" value="bHLH_E-protein_Da_like"/>
    <property type="match status" value="1"/>
</dbReference>
<dbReference type="GO" id="GO:0000981">
    <property type="term" value="F:DNA-binding transcription factor activity, RNA polymerase II-specific"/>
    <property type="evidence" value="ECO:0007669"/>
    <property type="project" value="TreeGrafter"/>
</dbReference>
<dbReference type="GO" id="GO:0046983">
    <property type="term" value="F:protein dimerization activity"/>
    <property type="evidence" value="ECO:0007669"/>
    <property type="project" value="InterPro"/>
</dbReference>
<feature type="domain" description="BHLH" evidence="7">
    <location>
        <begin position="858"/>
        <end position="911"/>
    </location>
</feature>
<dbReference type="InterPro" id="IPR011598">
    <property type="entry name" value="bHLH_dom"/>
</dbReference>
<feature type="compositionally biased region" description="Basic and acidic residues" evidence="6">
    <location>
        <begin position="928"/>
        <end position="939"/>
    </location>
</feature>
<feature type="region of interest" description="Disordered" evidence="6">
    <location>
        <begin position="1"/>
        <end position="32"/>
    </location>
</feature>
<feature type="region of interest" description="Disordered" evidence="6">
    <location>
        <begin position="704"/>
        <end position="823"/>
    </location>
</feature>
<feature type="compositionally biased region" description="Polar residues" evidence="6">
    <location>
        <begin position="973"/>
        <end position="982"/>
    </location>
</feature>
<comment type="subcellular location">
    <subcellularLocation>
        <location evidence="1">Nucleus</location>
    </subcellularLocation>
</comment>
<organism evidence="8 9">
    <name type="scientific">Trachymyrmex cornetzi</name>
    <dbReference type="NCBI Taxonomy" id="471704"/>
    <lineage>
        <taxon>Eukaryota</taxon>
        <taxon>Metazoa</taxon>
        <taxon>Ecdysozoa</taxon>
        <taxon>Arthropoda</taxon>
        <taxon>Hexapoda</taxon>
        <taxon>Insecta</taxon>
        <taxon>Pterygota</taxon>
        <taxon>Neoptera</taxon>
        <taxon>Endopterygota</taxon>
        <taxon>Hymenoptera</taxon>
        <taxon>Apocrita</taxon>
        <taxon>Aculeata</taxon>
        <taxon>Formicoidea</taxon>
        <taxon>Formicidae</taxon>
        <taxon>Myrmicinae</taxon>
        <taxon>Trachymyrmex</taxon>
    </lineage>
</organism>